<feature type="compositionally biased region" description="Low complexity" evidence="1">
    <location>
        <begin position="97"/>
        <end position="109"/>
    </location>
</feature>
<reference evidence="2" key="1">
    <citation type="journal article" date="2022" name="Int. J. Mol. Sci.">
        <title>Draft Genome of Tanacetum Coccineum: Genomic Comparison of Closely Related Tanacetum-Family Plants.</title>
        <authorList>
            <person name="Yamashiro T."/>
            <person name="Shiraishi A."/>
            <person name="Nakayama K."/>
            <person name="Satake H."/>
        </authorList>
    </citation>
    <scope>NUCLEOTIDE SEQUENCE</scope>
</reference>
<organism evidence="2 3">
    <name type="scientific">Tanacetum coccineum</name>
    <dbReference type="NCBI Taxonomy" id="301880"/>
    <lineage>
        <taxon>Eukaryota</taxon>
        <taxon>Viridiplantae</taxon>
        <taxon>Streptophyta</taxon>
        <taxon>Embryophyta</taxon>
        <taxon>Tracheophyta</taxon>
        <taxon>Spermatophyta</taxon>
        <taxon>Magnoliopsida</taxon>
        <taxon>eudicotyledons</taxon>
        <taxon>Gunneridae</taxon>
        <taxon>Pentapetalae</taxon>
        <taxon>asterids</taxon>
        <taxon>campanulids</taxon>
        <taxon>Asterales</taxon>
        <taxon>Asteraceae</taxon>
        <taxon>Asteroideae</taxon>
        <taxon>Anthemideae</taxon>
        <taxon>Anthemidinae</taxon>
        <taxon>Tanacetum</taxon>
    </lineage>
</organism>
<dbReference type="EMBL" id="BQNB010013151">
    <property type="protein sequence ID" value="GJT12486.1"/>
    <property type="molecule type" value="Genomic_DNA"/>
</dbReference>
<evidence type="ECO:0000313" key="2">
    <source>
        <dbReference type="EMBL" id="GJT12486.1"/>
    </source>
</evidence>
<evidence type="ECO:0000256" key="1">
    <source>
        <dbReference type="SAM" id="MobiDB-lite"/>
    </source>
</evidence>
<feature type="compositionally biased region" description="Polar residues" evidence="1">
    <location>
        <begin position="74"/>
        <end position="96"/>
    </location>
</feature>
<keyword evidence="3" id="KW-1185">Reference proteome</keyword>
<comment type="caution">
    <text evidence="2">The sequence shown here is derived from an EMBL/GenBank/DDBJ whole genome shotgun (WGS) entry which is preliminary data.</text>
</comment>
<accession>A0ABQ5BC92</accession>
<sequence>MSSPPAPSNPKTISSAGEPAGEARGSPVPTPFPNDLYMLEPHPLSLTLVPPSPDYTPTTPHTDEELEPLETSENRVTSSPSTTSQANLTTLPSSQQPPLTLTSATLTPP</sequence>
<name>A0ABQ5BC92_9ASTR</name>
<dbReference type="Proteomes" id="UP001151760">
    <property type="component" value="Unassembled WGS sequence"/>
</dbReference>
<feature type="region of interest" description="Disordered" evidence="1">
    <location>
        <begin position="1"/>
        <end position="109"/>
    </location>
</feature>
<evidence type="ECO:0000313" key="3">
    <source>
        <dbReference type="Proteomes" id="UP001151760"/>
    </source>
</evidence>
<proteinExistence type="predicted"/>
<reference evidence="2" key="2">
    <citation type="submission" date="2022-01" db="EMBL/GenBank/DDBJ databases">
        <authorList>
            <person name="Yamashiro T."/>
            <person name="Shiraishi A."/>
            <person name="Satake H."/>
            <person name="Nakayama K."/>
        </authorList>
    </citation>
    <scope>NUCLEOTIDE SEQUENCE</scope>
</reference>
<protein>
    <submittedName>
        <fullName evidence="2">Uncharacterized protein</fullName>
    </submittedName>
</protein>
<gene>
    <name evidence="2" type="ORF">Tco_0859528</name>
</gene>